<evidence type="ECO:0000313" key="2">
    <source>
        <dbReference type="EMBL" id="OCH92568.1"/>
    </source>
</evidence>
<feature type="compositionally biased region" description="Acidic residues" evidence="1">
    <location>
        <begin position="228"/>
        <end position="240"/>
    </location>
</feature>
<reference evidence="2 3" key="1">
    <citation type="submission" date="2016-07" db="EMBL/GenBank/DDBJ databases">
        <title>Draft genome of the white-rot fungus Obba rivulosa 3A-2.</title>
        <authorList>
            <consortium name="DOE Joint Genome Institute"/>
            <person name="Miettinen O."/>
            <person name="Riley R."/>
            <person name="Acob R."/>
            <person name="Barry K."/>
            <person name="Cullen D."/>
            <person name="De Vries R."/>
            <person name="Hainaut M."/>
            <person name="Hatakka A."/>
            <person name="Henrissat B."/>
            <person name="Hilden K."/>
            <person name="Kuo R."/>
            <person name="Labutti K."/>
            <person name="Lipzen A."/>
            <person name="Makela M.R."/>
            <person name="Sandor L."/>
            <person name="Spatafora J.W."/>
            <person name="Grigoriev I.V."/>
            <person name="Hibbett D.S."/>
        </authorList>
    </citation>
    <scope>NUCLEOTIDE SEQUENCE [LARGE SCALE GENOMIC DNA]</scope>
    <source>
        <strain evidence="2 3">3A-2</strain>
    </source>
</reference>
<evidence type="ECO:0000256" key="1">
    <source>
        <dbReference type="SAM" id="MobiDB-lite"/>
    </source>
</evidence>
<dbReference type="AlphaFoldDB" id="A0A8E2AWW8"/>
<gene>
    <name evidence="2" type="ORF">OBBRIDRAFT_791165</name>
</gene>
<proteinExistence type="predicted"/>
<dbReference type="Gene3D" id="3.30.710.10">
    <property type="entry name" value="Potassium Channel Kv1.1, Chain A"/>
    <property type="match status" value="1"/>
</dbReference>
<accession>A0A8E2AWW8</accession>
<name>A0A8E2AWW8_9APHY</name>
<keyword evidence="3" id="KW-1185">Reference proteome</keyword>
<sequence>MIENVSVSIKRELQASLELKLNHVGNMLKRAAYRDVVRIAETGSVFEFFSFKTPDNQDMMLAVNFLLDPLFGTGQRLYLDFSGYSLGNVEYFRYVNLVAEPVNNYRRTVNLLSRNIHLEKFASLQTEDAMIFKITISSSPDPSPKDAPVKDHIYRTILNEQSSEPMRFTAFSHRTPSGRLTRGRSYVPSAGVIESRVNLSSFDSVDIKIVTGALSQAVTDARASYTDQDSDFEEDAEPEEEDRKSKKPRKSQSLESKDGNEESTFVVQMVSSHVWEAFLFYLYCGELVFAPLKSEGAARDEFIKQFTEKNLDAPRPCSCKSMYRLAFKAGIPHLQNRCLEHLESRLTVNNILVEVFSPFTSQYKEVEDMEMGVLSDLWEQLKKQQGFTEKLRQIYDNGSDHTKSLLWGLLGDAQLINKRRRLA</sequence>
<dbReference type="Proteomes" id="UP000250043">
    <property type="component" value="Unassembled WGS sequence"/>
</dbReference>
<protein>
    <submittedName>
        <fullName evidence="2">Uncharacterized protein</fullName>
    </submittedName>
</protein>
<evidence type="ECO:0000313" key="3">
    <source>
        <dbReference type="Proteomes" id="UP000250043"/>
    </source>
</evidence>
<dbReference type="OrthoDB" id="6359816at2759"/>
<organism evidence="2 3">
    <name type="scientific">Obba rivulosa</name>
    <dbReference type="NCBI Taxonomy" id="1052685"/>
    <lineage>
        <taxon>Eukaryota</taxon>
        <taxon>Fungi</taxon>
        <taxon>Dikarya</taxon>
        <taxon>Basidiomycota</taxon>
        <taxon>Agaricomycotina</taxon>
        <taxon>Agaricomycetes</taxon>
        <taxon>Polyporales</taxon>
        <taxon>Gelatoporiaceae</taxon>
        <taxon>Obba</taxon>
    </lineage>
</organism>
<feature type="region of interest" description="Disordered" evidence="1">
    <location>
        <begin position="220"/>
        <end position="258"/>
    </location>
</feature>
<dbReference type="EMBL" id="KV722367">
    <property type="protein sequence ID" value="OCH92568.1"/>
    <property type="molecule type" value="Genomic_DNA"/>
</dbReference>
<dbReference type="InterPro" id="IPR011333">
    <property type="entry name" value="SKP1/BTB/POZ_sf"/>
</dbReference>